<protein>
    <submittedName>
        <fullName evidence="1">Uncharacterized protein</fullName>
    </submittedName>
</protein>
<dbReference type="EMBL" id="BARW01039496">
    <property type="protein sequence ID" value="GAJ20824.1"/>
    <property type="molecule type" value="Genomic_DNA"/>
</dbReference>
<evidence type="ECO:0000313" key="1">
    <source>
        <dbReference type="EMBL" id="GAJ20824.1"/>
    </source>
</evidence>
<dbReference type="InterPro" id="IPR041492">
    <property type="entry name" value="HAD_2"/>
</dbReference>
<organism evidence="1">
    <name type="scientific">marine sediment metagenome</name>
    <dbReference type="NCBI Taxonomy" id="412755"/>
    <lineage>
        <taxon>unclassified sequences</taxon>
        <taxon>metagenomes</taxon>
        <taxon>ecological metagenomes</taxon>
    </lineage>
</organism>
<dbReference type="AlphaFoldDB" id="X1UTM7"/>
<feature type="non-terminal residue" evidence="1">
    <location>
        <position position="111"/>
    </location>
</feature>
<dbReference type="Pfam" id="PF13419">
    <property type="entry name" value="HAD_2"/>
    <property type="match status" value="1"/>
</dbReference>
<dbReference type="InterPro" id="IPR023214">
    <property type="entry name" value="HAD_sf"/>
</dbReference>
<dbReference type="Gene3D" id="3.40.50.1000">
    <property type="entry name" value="HAD superfamily/HAD-like"/>
    <property type="match status" value="1"/>
</dbReference>
<sequence>MDMFSAVVTEDDVVQAEKNEGKSLRKPHPFIINLCMQRCGCKKTGGVFYIGDMPDDMAASISAGITPVGFVNDRSNESNDEKLRHRALLIEKGARGVFGNFKELESYLKDE</sequence>
<proteinExistence type="predicted"/>
<gene>
    <name evidence="1" type="ORF">S12H4_60132</name>
</gene>
<dbReference type="SUPFAM" id="SSF56784">
    <property type="entry name" value="HAD-like"/>
    <property type="match status" value="1"/>
</dbReference>
<comment type="caution">
    <text evidence="1">The sequence shown here is derived from an EMBL/GenBank/DDBJ whole genome shotgun (WGS) entry which is preliminary data.</text>
</comment>
<dbReference type="InterPro" id="IPR036412">
    <property type="entry name" value="HAD-like_sf"/>
</dbReference>
<reference evidence="1" key="1">
    <citation type="journal article" date="2014" name="Front. Microbiol.">
        <title>High frequency of phylogenetically diverse reductive dehalogenase-homologous genes in deep subseafloor sedimentary metagenomes.</title>
        <authorList>
            <person name="Kawai M."/>
            <person name="Futagami T."/>
            <person name="Toyoda A."/>
            <person name="Takaki Y."/>
            <person name="Nishi S."/>
            <person name="Hori S."/>
            <person name="Arai W."/>
            <person name="Tsubouchi T."/>
            <person name="Morono Y."/>
            <person name="Uchiyama I."/>
            <person name="Ito T."/>
            <person name="Fujiyama A."/>
            <person name="Inagaki F."/>
            <person name="Takami H."/>
        </authorList>
    </citation>
    <scope>NUCLEOTIDE SEQUENCE</scope>
    <source>
        <strain evidence="1">Expedition CK06-06</strain>
    </source>
</reference>
<name>X1UTM7_9ZZZZ</name>
<accession>X1UTM7</accession>